<feature type="transmembrane region" description="Helical" evidence="1">
    <location>
        <begin position="53"/>
        <end position="73"/>
    </location>
</feature>
<dbReference type="RefSeq" id="WP_146797583.1">
    <property type="nucleotide sequence ID" value="NZ_VOLP01000003.1"/>
</dbReference>
<evidence type="ECO:0000313" key="5">
    <source>
        <dbReference type="Proteomes" id="UP000321917"/>
    </source>
</evidence>
<sequence>MIGVILVSIVLFFVINKFAVEKTTFKDVLFFLAIPFLALFTTRLLLWITEADAIVNLAILLSLILVTIFYVFMRSKSKFELSNKHAVIVSFVYFFSLWASEFLSGLAQVLMFT</sequence>
<keyword evidence="1" id="KW-1133">Transmembrane helix</keyword>
<evidence type="ECO:0000313" key="4">
    <source>
        <dbReference type="Proteomes" id="UP000321525"/>
    </source>
</evidence>
<protein>
    <submittedName>
        <fullName evidence="3">Uncharacterized protein</fullName>
    </submittedName>
</protein>
<keyword evidence="1" id="KW-0812">Transmembrane</keyword>
<gene>
    <name evidence="2" type="ORF">ESZ26_01165</name>
    <name evidence="3" type="ORF">ESZ27_13030</name>
</gene>
<accession>A0A5C6Q872</accession>
<dbReference type="Proteomes" id="UP000321917">
    <property type="component" value="Unassembled WGS sequence"/>
</dbReference>
<comment type="caution">
    <text evidence="3">The sequence shown here is derived from an EMBL/GenBank/DDBJ whole genome shotgun (WGS) entry which is preliminary data.</text>
</comment>
<dbReference type="AlphaFoldDB" id="A0A5C6Q872"/>
<evidence type="ECO:0000256" key="1">
    <source>
        <dbReference type="SAM" id="Phobius"/>
    </source>
</evidence>
<dbReference type="EMBL" id="VOLQ01000026">
    <property type="protein sequence ID" value="TWX65039.1"/>
    <property type="molecule type" value="Genomic_DNA"/>
</dbReference>
<proteinExistence type="predicted"/>
<dbReference type="Proteomes" id="UP000321525">
    <property type="component" value="Unassembled WGS sequence"/>
</dbReference>
<dbReference type="EMBL" id="VOLR01000002">
    <property type="protein sequence ID" value="TWX62480.1"/>
    <property type="molecule type" value="Genomic_DNA"/>
</dbReference>
<reference evidence="3 5" key="1">
    <citation type="submission" date="2019-07" db="EMBL/GenBank/DDBJ databases">
        <title>Genomes of sea-ice associated Colwellia species.</title>
        <authorList>
            <person name="Bowman J.P."/>
        </authorList>
    </citation>
    <scope>NUCLEOTIDE SEQUENCE [LARGE SCALE GENOMIC DNA]</scope>
    <source>
        <strain evidence="2 4">ACAM 607</strain>
        <strain evidence="3 5">IC036</strain>
    </source>
</reference>
<evidence type="ECO:0000313" key="2">
    <source>
        <dbReference type="EMBL" id="TWX62480.1"/>
    </source>
</evidence>
<keyword evidence="4" id="KW-1185">Reference proteome</keyword>
<keyword evidence="1" id="KW-0472">Membrane</keyword>
<feature type="transmembrane region" description="Helical" evidence="1">
    <location>
        <begin position="85"/>
        <end position="112"/>
    </location>
</feature>
<evidence type="ECO:0000313" key="3">
    <source>
        <dbReference type="EMBL" id="TWX65039.1"/>
    </source>
</evidence>
<name>A0A5C6Q872_9GAMM</name>
<feature type="transmembrane region" description="Helical" evidence="1">
    <location>
        <begin position="29"/>
        <end position="46"/>
    </location>
</feature>
<organism evidence="3 5">
    <name type="scientific">Colwellia hornerae</name>
    <dbReference type="NCBI Taxonomy" id="89402"/>
    <lineage>
        <taxon>Bacteria</taxon>
        <taxon>Pseudomonadati</taxon>
        <taxon>Pseudomonadota</taxon>
        <taxon>Gammaproteobacteria</taxon>
        <taxon>Alteromonadales</taxon>
        <taxon>Colwelliaceae</taxon>
        <taxon>Colwellia</taxon>
    </lineage>
</organism>